<evidence type="ECO:0000256" key="4">
    <source>
        <dbReference type="ARBA" id="ARBA00012086"/>
    </source>
</evidence>
<dbReference type="PIRSF" id="PIRSF001365">
    <property type="entry name" value="DHDPS"/>
    <property type="match status" value="1"/>
</dbReference>
<evidence type="ECO:0000313" key="17">
    <source>
        <dbReference type="Proteomes" id="UP000198217"/>
    </source>
</evidence>
<evidence type="ECO:0000256" key="11">
    <source>
        <dbReference type="ARBA" id="ARBA00047836"/>
    </source>
</evidence>
<comment type="similarity">
    <text evidence="3 12 13">Belongs to the DapA family.</text>
</comment>
<dbReference type="AlphaFoldDB" id="A0A1C5H2R5"/>
<keyword evidence="10 12" id="KW-0704">Schiff base</keyword>
<evidence type="ECO:0000256" key="2">
    <source>
        <dbReference type="ARBA" id="ARBA00005120"/>
    </source>
</evidence>
<keyword evidence="6 12" id="KW-0028">Amino-acid biosynthesis</keyword>
<dbReference type="EMBL" id="LT607750">
    <property type="protein sequence ID" value="SCG40339.1"/>
    <property type="molecule type" value="Genomic_DNA"/>
</dbReference>
<dbReference type="SMART" id="SM01130">
    <property type="entry name" value="DHDPS"/>
    <property type="match status" value="1"/>
</dbReference>
<evidence type="ECO:0000256" key="10">
    <source>
        <dbReference type="ARBA" id="ARBA00023270"/>
    </source>
</evidence>
<keyword evidence="5 12" id="KW-0963">Cytoplasm</keyword>
<evidence type="ECO:0000256" key="9">
    <source>
        <dbReference type="ARBA" id="ARBA00023239"/>
    </source>
</evidence>
<dbReference type="GO" id="GO:0005737">
    <property type="term" value="C:cytoplasm"/>
    <property type="evidence" value="ECO:0007669"/>
    <property type="project" value="UniProtKB-SubCell"/>
</dbReference>
<comment type="catalytic activity">
    <reaction evidence="11 12">
        <text>L-aspartate 4-semialdehyde + pyruvate = (2S,4S)-4-hydroxy-2,3,4,5-tetrahydrodipicolinate + H2O + H(+)</text>
        <dbReference type="Rhea" id="RHEA:34171"/>
        <dbReference type="ChEBI" id="CHEBI:15361"/>
        <dbReference type="ChEBI" id="CHEBI:15377"/>
        <dbReference type="ChEBI" id="CHEBI:15378"/>
        <dbReference type="ChEBI" id="CHEBI:67139"/>
        <dbReference type="ChEBI" id="CHEBI:537519"/>
        <dbReference type="EC" id="4.3.3.7"/>
    </reaction>
</comment>
<organism evidence="16 17">
    <name type="scientific">Micromonospora echinaurantiaca</name>
    <dbReference type="NCBI Taxonomy" id="47857"/>
    <lineage>
        <taxon>Bacteria</taxon>
        <taxon>Bacillati</taxon>
        <taxon>Actinomycetota</taxon>
        <taxon>Actinomycetes</taxon>
        <taxon>Micromonosporales</taxon>
        <taxon>Micromonosporaceae</taxon>
        <taxon>Micromonospora</taxon>
    </lineage>
</organism>
<dbReference type="GO" id="GO:0019877">
    <property type="term" value="P:diaminopimelate biosynthetic process"/>
    <property type="evidence" value="ECO:0007669"/>
    <property type="project" value="UniProtKB-UniRule"/>
</dbReference>
<keyword evidence="17" id="KW-1185">Reference proteome</keyword>
<protein>
    <recommendedName>
        <fullName evidence="4 12">4-hydroxy-tetrahydrodipicolinate synthase</fullName>
        <shortName evidence="12">HTPA synthase</shortName>
        <ecNumber evidence="4 12">4.3.3.7</ecNumber>
    </recommendedName>
</protein>
<dbReference type="GO" id="GO:0008840">
    <property type="term" value="F:4-hydroxy-tetrahydrodipicolinate synthase activity"/>
    <property type="evidence" value="ECO:0007669"/>
    <property type="project" value="UniProtKB-UniRule"/>
</dbReference>
<dbReference type="Gene3D" id="3.20.20.70">
    <property type="entry name" value="Aldolase class I"/>
    <property type="match status" value="1"/>
</dbReference>
<comment type="caution">
    <text evidence="12">Was originally thought to be a dihydrodipicolinate synthase (DHDPS), catalyzing the condensation of (S)-aspartate-beta-semialdehyde [(S)-ASA] and pyruvate to dihydrodipicolinate (DHDP). However, it was shown in E.coli that the product of the enzymatic reaction is not dihydrodipicolinate but in fact (4S)-4-hydroxy-2,3,4,5-tetrahydro-(2S)-dipicolinic acid (HTPA), and that the consecutive dehydration reaction leading to DHDP is not spontaneous but catalyzed by DapB.</text>
</comment>
<sequence length="285" mass="29066">MTLTGLYVPLITPFDDAGAVAPDALAALAHQVLAAGATGVVVLGTTGESTALTERERREVVDVVAGVCRERSAPLLVGASSVEALRALAGRPEVTAALCLVPPFVRPGEAGVLAHFAELARVSPVPLVAYHVPYRTGQPLSADALRRLVRLPGVAGVKYATGIDADTTAFLADLPPDVAVLGGDDAVVAPLLALGAHGGILASAHLATAEFVALIDAWRAGDVTRARPLGHRLAALSRALFAEPNPAVVKAVLHAHGRIPTPTVRLPLLPAGPATVRAALAHLDG</sequence>
<dbReference type="HAMAP" id="MF_00418">
    <property type="entry name" value="DapA"/>
    <property type="match status" value="1"/>
</dbReference>
<comment type="subunit">
    <text evidence="12">Homotetramer; dimer of dimers.</text>
</comment>
<dbReference type="Proteomes" id="UP000198217">
    <property type="component" value="Chromosome I"/>
</dbReference>
<feature type="active site" description="Proton donor/acceptor" evidence="12 14">
    <location>
        <position position="130"/>
    </location>
</feature>
<evidence type="ECO:0000256" key="15">
    <source>
        <dbReference type="PIRSR" id="PIRSR001365-2"/>
    </source>
</evidence>
<evidence type="ECO:0000256" key="13">
    <source>
        <dbReference type="PIRNR" id="PIRNR001365"/>
    </source>
</evidence>
<comment type="pathway">
    <text evidence="2 12">Amino-acid biosynthesis; L-lysine biosynthesis via DAP pathway; (S)-tetrahydrodipicolinate from L-aspartate: step 3/4.</text>
</comment>
<dbReference type="InterPro" id="IPR020625">
    <property type="entry name" value="Schiff_base-form_aldolases_AS"/>
</dbReference>
<evidence type="ECO:0000256" key="6">
    <source>
        <dbReference type="ARBA" id="ARBA00022605"/>
    </source>
</evidence>
<proteinExistence type="inferred from homology"/>
<evidence type="ECO:0000256" key="3">
    <source>
        <dbReference type="ARBA" id="ARBA00007592"/>
    </source>
</evidence>
<dbReference type="SUPFAM" id="SSF51569">
    <property type="entry name" value="Aldolase"/>
    <property type="match status" value="1"/>
</dbReference>
<evidence type="ECO:0000256" key="5">
    <source>
        <dbReference type="ARBA" id="ARBA00022490"/>
    </source>
</evidence>
<comment type="function">
    <text evidence="1 12">Catalyzes the condensation of (S)-aspartate-beta-semialdehyde [(S)-ASA] and pyruvate to 4-hydroxy-tetrahydrodipicolinate (HTPA).</text>
</comment>
<dbReference type="InterPro" id="IPR005263">
    <property type="entry name" value="DapA"/>
</dbReference>
<evidence type="ECO:0000256" key="8">
    <source>
        <dbReference type="ARBA" id="ARBA00023154"/>
    </source>
</evidence>
<reference evidence="16 17" key="1">
    <citation type="submission" date="2016-06" db="EMBL/GenBank/DDBJ databases">
        <authorList>
            <person name="Kjaerup R.B."/>
            <person name="Dalgaard T.S."/>
            <person name="Juul-Madsen H.R."/>
        </authorList>
    </citation>
    <scope>NUCLEOTIDE SEQUENCE [LARGE SCALE GENOMIC DNA]</scope>
    <source>
        <strain evidence="16 17">DSM 43904</strain>
    </source>
</reference>
<dbReference type="GO" id="GO:0009089">
    <property type="term" value="P:lysine biosynthetic process via diaminopimelate"/>
    <property type="evidence" value="ECO:0007669"/>
    <property type="project" value="UniProtKB-UniRule"/>
</dbReference>
<evidence type="ECO:0000256" key="1">
    <source>
        <dbReference type="ARBA" id="ARBA00003294"/>
    </source>
</evidence>
<feature type="site" description="Part of a proton relay during catalysis" evidence="12">
    <location>
        <position position="45"/>
    </location>
</feature>
<gene>
    <name evidence="12" type="primary">dapA</name>
    <name evidence="16" type="ORF">GA0070609_0865</name>
</gene>
<dbReference type="InterPro" id="IPR002220">
    <property type="entry name" value="DapA-like"/>
</dbReference>
<keyword evidence="9 12" id="KW-0456">Lyase</keyword>
<evidence type="ECO:0000313" key="16">
    <source>
        <dbReference type="EMBL" id="SCG40339.1"/>
    </source>
</evidence>
<dbReference type="PROSITE" id="PS00665">
    <property type="entry name" value="DHDPS_1"/>
    <property type="match status" value="1"/>
</dbReference>
<name>A0A1C5H2R5_9ACTN</name>
<dbReference type="PROSITE" id="PS00666">
    <property type="entry name" value="DHDPS_2"/>
    <property type="match status" value="1"/>
</dbReference>
<dbReference type="RefSeq" id="WP_088992586.1">
    <property type="nucleotide sequence ID" value="NZ_LT607750.1"/>
</dbReference>
<dbReference type="EC" id="4.3.3.7" evidence="4 12"/>
<dbReference type="PRINTS" id="PR00146">
    <property type="entry name" value="DHPICSNTHASE"/>
</dbReference>
<dbReference type="PANTHER" id="PTHR12128">
    <property type="entry name" value="DIHYDRODIPICOLINATE SYNTHASE"/>
    <property type="match status" value="1"/>
</dbReference>
<dbReference type="InterPro" id="IPR013785">
    <property type="entry name" value="Aldolase_TIM"/>
</dbReference>
<evidence type="ECO:0000256" key="14">
    <source>
        <dbReference type="PIRSR" id="PIRSR001365-1"/>
    </source>
</evidence>
<dbReference type="InterPro" id="IPR020624">
    <property type="entry name" value="Schiff_base-form_aldolases_CS"/>
</dbReference>
<dbReference type="UniPathway" id="UPA00034">
    <property type="reaction ID" value="UER00017"/>
</dbReference>
<evidence type="ECO:0000256" key="7">
    <source>
        <dbReference type="ARBA" id="ARBA00022915"/>
    </source>
</evidence>
<comment type="caution">
    <text evidence="12">Lacks conserved residue(s) required for the propagation of feature annotation.</text>
</comment>
<keyword evidence="7 12" id="KW-0220">Diaminopimelate biosynthesis</keyword>
<feature type="binding site" evidence="12 15">
    <location>
        <position position="200"/>
    </location>
    <ligand>
        <name>pyruvate</name>
        <dbReference type="ChEBI" id="CHEBI:15361"/>
    </ligand>
</feature>
<feature type="active site" description="Schiff-base intermediate with substrate" evidence="12 14">
    <location>
        <position position="158"/>
    </location>
</feature>
<accession>A0A1C5H2R5</accession>
<comment type="subcellular location">
    <subcellularLocation>
        <location evidence="12">Cytoplasm</location>
    </subcellularLocation>
</comment>
<evidence type="ECO:0000256" key="12">
    <source>
        <dbReference type="HAMAP-Rule" id="MF_00418"/>
    </source>
</evidence>
<dbReference type="PANTHER" id="PTHR12128:SF66">
    <property type="entry name" value="4-HYDROXY-2-OXOGLUTARATE ALDOLASE, MITOCHONDRIAL"/>
    <property type="match status" value="1"/>
</dbReference>
<dbReference type="Pfam" id="PF00701">
    <property type="entry name" value="DHDPS"/>
    <property type="match status" value="1"/>
</dbReference>
<keyword evidence="8 12" id="KW-0457">Lysine biosynthesis</keyword>
<feature type="binding site" evidence="12 15">
    <location>
        <position position="46"/>
    </location>
    <ligand>
        <name>pyruvate</name>
        <dbReference type="ChEBI" id="CHEBI:15361"/>
    </ligand>
</feature>